<name>A0A8B9PIM9_APTOW</name>
<organism evidence="2 3">
    <name type="scientific">Apteryx owenii</name>
    <name type="common">Little spotted kiwi</name>
    <dbReference type="NCBI Taxonomy" id="8824"/>
    <lineage>
        <taxon>Eukaryota</taxon>
        <taxon>Metazoa</taxon>
        <taxon>Chordata</taxon>
        <taxon>Craniata</taxon>
        <taxon>Vertebrata</taxon>
        <taxon>Euteleostomi</taxon>
        <taxon>Archelosauria</taxon>
        <taxon>Archosauria</taxon>
        <taxon>Dinosauria</taxon>
        <taxon>Saurischia</taxon>
        <taxon>Theropoda</taxon>
        <taxon>Coelurosauria</taxon>
        <taxon>Aves</taxon>
        <taxon>Palaeognathae</taxon>
        <taxon>Apterygiformes</taxon>
        <taxon>Apterygidae</taxon>
        <taxon>Apteryx</taxon>
    </lineage>
</organism>
<protein>
    <submittedName>
        <fullName evidence="2">Uncharacterized protein</fullName>
    </submittedName>
</protein>
<proteinExistence type="predicted"/>
<evidence type="ECO:0000313" key="3">
    <source>
        <dbReference type="Proteomes" id="UP000694424"/>
    </source>
</evidence>
<keyword evidence="3" id="KW-1185">Reference proteome</keyword>
<keyword evidence="1" id="KW-0732">Signal</keyword>
<feature type="chain" id="PRO_5034162155" evidence="1">
    <location>
        <begin position="20"/>
        <end position="78"/>
    </location>
</feature>
<dbReference type="Proteomes" id="UP000694424">
    <property type="component" value="Unplaced"/>
</dbReference>
<reference evidence="2" key="1">
    <citation type="submission" date="2025-08" db="UniProtKB">
        <authorList>
            <consortium name="Ensembl"/>
        </authorList>
    </citation>
    <scope>IDENTIFICATION</scope>
</reference>
<dbReference type="AlphaFoldDB" id="A0A8B9PIM9"/>
<dbReference type="Ensembl" id="ENSAOWT00000013817.1">
    <property type="protein sequence ID" value="ENSAOWP00000012155.1"/>
    <property type="gene ID" value="ENSAOWG00000008330.1"/>
</dbReference>
<accession>A0A8B9PIM9</accession>
<feature type="signal peptide" evidence="1">
    <location>
        <begin position="1"/>
        <end position="19"/>
    </location>
</feature>
<evidence type="ECO:0000256" key="1">
    <source>
        <dbReference type="SAM" id="SignalP"/>
    </source>
</evidence>
<sequence length="78" mass="8704">LRIGHAILNLFMKVIGAFTSTLNNSFLRDSFNRGGLFIPSTVPSRSPFRGKCDWAHQPRDYTAYMAILGLASTTLIEE</sequence>
<reference evidence="2" key="2">
    <citation type="submission" date="2025-09" db="UniProtKB">
        <authorList>
            <consortium name="Ensembl"/>
        </authorList>
    </citation>
    <scope>IDENTIFICATION</scope>
</reference>
<evidence type="ECO:0000313" key="2">
    <source>
        <dbReference type="Ensembl" id="ENSAOWP00000012155.1"/>
    </source>
</evidence>